<organism evidence="3 4">
    <name type="scientific">Microdochium bolleyi</name>
    <dbReference type="NCBI Taxonomy" id="196109"/>
    <lineage>
        <taxon>Eukaryota</taxon>
        <taxon>Fungi</taxon>
        <taxon>Dikarya</taxon>
        <taxon>Ascomycota</taxon>
        <taxon>Pezizomycotina</taxon>
        <taxon>Sordariomycetes</taxon>
        <taxon>Xylariomycetidae</taxon>
        <taxon>Xylariales</taxon>
        <taxon>Microdochiaceae</taxon>
        <taxon>Microdochium</taxon>
    </lineage>
</organism>
<dbReference type="Proteomes" id="UP000070501">
    <property type="component" value="Unassembled WGS sequence"/>
</dbReference>
<keyword evidence="2" id="KW-0732">Signal</keyword>
<feature type="compositionally biased region" description="Low complexity" evidence="1">
    <location>
        <begin position="32"/>
        <end position="41"/>
    </location>
</feature>
<dbReference type="EMBL" id="KQ964261">
    <property type="protein sequence ID" value="KXJ87713.1"/>
    <property type="molecule type" value="Genomic_DNA"/>
</dbReference>
<protein>
    <submittedName>
        <fullName evidence="3">Uncharacterized protein</fullName>
    </submittedName>
</protein>
<dbReference type="InParanoid" id="A0A136IRX5"/>
<evidence type="ECO:0000313" key="3">
    <source>
        <dbReference type="EMBL" id="KXJ87713.1"/>
    </source>
</evidence>
<evidence type="ECO:0000256" key="2">
    <source>
        <dbReference type="SAM" id="SignalP"/>
    </source>
</evidence>
<proteinExistence type="predicted"/>
<accession>A0A136IRX5</accession>
<evidence type="ECO:0000256" key="1">
    <source>
        <dbReference type="SAM" id="MobiDB-lite"/>
    </source>
</evidence>
<feature type="signal peptide" evidence="2">
    <location>
        <begin position="1"/>
        <end position="19"/>
    </location>
</feature>
<evidence type="ECO:0000313" key="4">
    <source>
        <dbReference type="Proteomes" id="UP000070501"/>
    </source>
</evidence>
<feature type="chain" id="PRO_5007293020" evidence="2">
    <location>
        <begin position="20"/>
        <end position="143"/>
    </location>
</feature>
<reference evidence="4" key="1">
    <citation type="submission" date="2016-02" db="EMBL/GenBank/DDBJ databases">
        <title>Draft genome sequence of Microdochium bolleyi, a fungal endophyte of beachgrass.</title>
        <authorList>
            <consortium name="DOE Joint Genome Institute"/>
            <person name="David A.S."/>
            <person name="May G."/>
            <person name="Haridas S."/>
            <person name="Lim J."/>
            <person name="Wang M."/>
            <person name="Labutti K."/>
            <person name="Lipzen A."/>
            <person name="Barry K."/>
            <person name="Grigoriev I.V."/>
        </authorList>
    </citation>
    <scope>NUCLEOTIDE SEQUENCE [LARGE SCALE GENOMIC DNA]</scope>
    <source>
        <strain evidence="4">J235TASD1</strain>
    </source>
</reference>
<gene>
    <name evidence="3" type="ORF">Micbo1qcDRAFT_178790</name>
</gene>
<keyword evidence="4" id="KW-1185">Reference proteome</keyword>
<sequence>MPLGLYAVVMLVHVGLCTSEGSRQSDVPRADSSAAALSPLPQVEQAATASISITKRRPWEAIRESILGLDNLGATPCVVLQTARAQKRASGPPLAALVKHRQRITKVLCQDPRRAQQPASPQPPSHLRALARELPASHWTKVT</sequence>
<feature type="region of interest" description="Disordered" evidence="1">
    <location>
        <begin position="22"/>
        <end position="44"/>
    </location>
</feature>
<name>A0A136IRX5_9PEZI</name>
<dbReference type="AlphaFoldDB" id="A0A136IRX5"/>